<dbReference type="OrthoDB" id="271268at2"/>
<reference evidence="3 4" key="1">
    <citation type="submission" date="2019-02" db="EMBL/GenBank/DDBJ databases">
        <title>Deep-cultivation of Planctomycetes and their phenomic and genomic characterization uncovers novel biology.</title>
        <authorList>
            <person name="Wiegand S."/>
            <person name="Jogler M."/>
            <person name="Boedeker C."/>
            <person name="Pinto D."/>
            <person name="Vollmers J."/>
            <person name="Rivas-Marin E."/>
            <person name="Kohn T."/>
            <person name="Peeters S.H."/>
            <person name="Heuer A."/>
            <person name="Rast P."/>
            <person name="Oberbeckmann S."/>
            <person name="Bunk B."/>
            <person name="Jeske O."/>
            <person name="Meyerdierks A."/>
            <person name="Storesund J.E."/>
            <person name="Kallscheuer N."/>
            <person name="Luecker S."/>
            <person name="Lage O.M."/>
            <person name="Pohl T."/>
            <person name="Merkel B.J."/>
            <person name="Hornburger P."/>
            <person name="Mueller R.-W."/>
            <person name="Bruemmer F."/>
            <person name="Labrenz M."/>
            <person name="Spormann A.M."/>
            <person name="Op den Camp H."/>
            <person name="Overmann J."/>
            <person name="Amann R."/>
            <person name="Jetten M.S.M."/>
            <person name="Mascher T."/>
            <person name="Medema M.H."/>
            <person name="Devos D.P."/>
            <person name="Kaster A.-K."/>
            <person name="Ovreas L."/>
            <person name="Rohde M."/>
            <person name="Galperin M.Y."/>
            <person name="Jogler C."/>
        </authorList>
    </citation>
    <scope>NUCLEOTIDE SEQUENCE [LARGE SCALE GENOMIC DNA]</scope>
    <source>
        <strain evidence="3 4">ETA_A1</strain>
    </source>
</reference>
<dbReference type="KEGG" id="uli:ETAA1_45000"/>
<gene>
    <name evidence="3" type="ORF">ETAA1_45000</name>
</gene>
<keyword evidence="4" id="KW-1185">Reference proteome</keyword>
<organism evidence="3 4">
    <name type="scientific">Urbifossiella limnaea</name>
    <dbReference type="NCBI Taxonomy" id="2528023"/>
    <lineage>
        <taxon>Bacteria</taxon>
        <taxon>Pseudomonadati</taxon>
        <taxon>Planctomycetota</taxon>
        <taxon>Planctomycetia</taxon>
        <taxon>Gemmatales</taxon>
        <taxon>Gemmataceae</taxon>
        <taxon>Urbifossiella</taxon>
    </lineage>
</organism>
<evidence type="ECO:0008006" key="5">
    <source>
        <dbReference type="Google" id="ProtNLM"/>
    </source>
</evidence>
<feature type="region of interest" description="Disordered" evidence="1">
    <location>
        <begin position="223"/>
        <end position="269"/>
    </location>
</feature>
<dbReference type="PROSITE" id="PS51318">
    <property type="entry name" value="TAT"/>
    <property type="match status" value="1"/>
</dbReference>
<proteinExistence type="predicted"/>
<evidence type="ECO:0000256" key="1">
    <source>
        <dbReference type="SAM" id="MobiDB-lite"/>
    </source>
</evidence>
<feature type="signal peptide" evidence="2">
    <location>
        <begin position="1"/>
        <end position="25"/>
    </location>
</feature>
<keyword evidence="2" id="KW-0732">Signal</keyword>
<evidence type="ECO:0000313" key="4">
    <source>
        <dbReference type="Proteomes" id="UP000319576"/>
    </source>
</evidence>
<dbReference type="RefSeq" id="WP_145242316.1">
    <property type="nucleotide sequence ID" value="NZ_CP036273.1"/>
</dbReference>
<dbReference type="InterPro" id="IPR006311">
    <property type="entry name" value="TAT_signal"/>
</dbReference>
<evidence type="ECO:0000313" key="3">
    <source>
        <dbReference type="EMBL" id="QDU22518.1"/>
    </source>
</evidence>
<evidence type="ECO:0000256" key="2">
    <source>
        <dbReference type="SAM" id="SignalP"/>
    </source>
</evidence>
<dbReference type="EMBL" id="CP036273">
    <property type="protein sequence ID" value="QDU22518.1"/>
    <property type="molecule type" value="Genomic_DNA"/>
</dbReference>
<name>A0A517XYG8_9BACT</name>
<dbReference type="Proteomes" id="UP000319576">
    <property type="component" value="Chromosome"/>
</dbReference>
<feature type="compositionally biased region" description="Basic and acidic residues" evidence="1">
    <location>
        <begin position="223"/>
        <end position="238"/>
    </location>
</feature>
<sequence precursor="true">MTHRPDRRRFLAAALAGAAAPAVLAQETRGLQPGERPVDPADLPLDRAGVWTLHFRYKPPRIMEVDGFDARGNPARQTAWYLWYQVYNRSGEPVFFTPEFELVTRNPPTANLDEPQPYIFDQIKRFEDRNITPERPGGDQNLMSTIQISRRPIPPSLPDAFPRLVSGLAIWTNMAERAPRAAQFSIFVTGLSNGVATQQSRPVPPSNEPITLITRKTLRLDFIRPTDDNRPEPTDIRPDTGNGPAETWLYRASGRLQRRGPAAPAEPKQ</sequence>
<dbReference type="AlphaFoldDB" id="A0A517XYG8"/>
<feature type="chain" id="PRO_5021832634" description="Tat pathway signal sequence domain protein" evidence="2">
    <location>
        <begin position="26"/>
        <end position="269"/>
    </location>
</feature>
<accession>A0A517XYG8</accession>
<protein>
    <recommendedName>
        <fullName evidence="5">Tat pathway signal sequence domain protein</fullName>
    </recommendedName>
</protein>